<dbReference type="EMBL" id="KZ293722">
    <property type="protein sequence ID" value="PBK82055.1"/>
    <property type="molecule type" value="Genomic_DNA"/>
</dbReference>
<feature type="compositionally biased region" description="Polar residues" evidence="1">
    <location>
        <begin position="78"/>
        <end position="119"/>
    </location>
</feature>
<protein>
    <submittedName>
        <fullName evidence="2">Uncharacterized protein</fullName>
    </submittedName>
</protein>
<evidence type="ECO:0000313" key="3">
    <source>
        <dbReference type="Proteomes" id="UP000217790"/>
    </source>
</evidence>
<dbReference type="AlphaFoldDB" id="A0A2H3CG75"/>
<reference evidence="3" key="1">
    <citation type="journal article" date="2017" name="Nat. Ecol. Evol.">
        <title>Genome expansion and lineage-specific genetic innovations in the forest pathogenic fungi Armillaria.</title>
        <authorList>
            <person name="Sipos G."/>
            <person name="Prasanna A.N."/>
            <person name="Walter M.C."/>
            <person name="O'Connor E."/>
            <person name="Balint B."/>
            <person name="Krizsan K."/>
            <person name="Kiss B."/>
            <person name="Hess J."/>
            <person name="Varga T."/>
            <person name="Slot J."/>
            <person name="Riley R."/>
            <person name="Boka B."/>
            <person name="Rigling D."/>
            <person name="Barry K."/>
            <person name="Lee J."/>
            <person name="Mihaltcheva S."/>
            <person name="LaButti K."/>
            <person name="Lipzen A."/>
            <person name="Waldron R."/>
            <person name="Moloney N.M."/>
            <person name="Sperisen C."/>
            <person name="Kredics L."/>
            <person name="Vagvoelgyi C."/>
            <person name="Patrignani A."/>
            <person name="Fitzpatrick D."/>
            <person name="Nagy I."/>
            <person name="Doyle S."/>
            <person name="Anderson J.B."/>
            <person name="Grigoriev I.V."/>
            <person name="Gueldener U."/>
            <person name="Muensterkoetter M."/>
            <person name="Nagy L.G."/>
        </authorList>
    </citation>
    <scope>NUCLEOTIDE SEQUENCE [LARGE SCALE GENOMIC DNA]</scope>
    <source>
        <strain evidence="3">Ar21-2</strain>
    </source>
</reference>
<organism evidence="2 3">
    <name type="scientific">Armillaria gallica</name>
    <name type="common">Bulbous honey fungus</name>
    <name type="synonym">Armillaria bulbosa</name>
    <dbReference type="NCBI Taxonomy" id="47427"/>
    <lineage>
        <taxon>Eukaryota</taxon>
        <taxon>Fungi</taxon>
        <taxon>Dikarya</taxon>
        <taxon>Basidiomycota</taxon>
        <taxon>Agaricomycotina</taxon>
        <taxon>Agaricomycetes</taxon>
        <taxon>Agaricomycetidae</taxon>
        <taxon>Agaricales</taxon>
        <taxon>Marasmiineae</taxon>
        <taxon>Physalacriaceae</taxon>
        <taxon>Armillaria</taxon>
    </lineage>
</organism>
<dbReference type="Proteomes" id="UP000217790">
    <property type="component" value="Unassembled WGS sequence"/>
</dbReference>
<sequence length="157" mass="16741">MAHDGRESPWIQGSPLIIEYNLFTEQEEEMGEEREITPHNLHDAIMLGFQELTCVMYMFMASTVTACAPNNEVPPAHNNANFPWNTQPASTTPNTQSANANLSPSGASSSTPCPGQNMNPGPPPINPANQATLSGSGSSTTSSSQQPPTTPSVTRRS</sequence>
<name>A0A2H3CG75_ARMGA</name>
<dbReference type="InParanoid" id="A0A2H3CG75"/>
<keyword evidence="3" id="KW-1185">Reference proteome</keyword>
<gene>
    <name evidence="2" type="ORF">ARMGADRAFT_1090741</name>
</gene>
<evidence type="ECO:0000313" key="2">
    <source>
        <dbReference type="EMBL" id="PBK82055.1"/>
    </source>
</evidence>
<feature type="compositionally biased region" description="Low complexity" evidence="1">
    <location>
        <begin position="134"/>
        <end position="147"/>
    </location>
</feature>
<feature type="region of interest" description="Disordered" evidence="1">
    <location>
        <begin position="68"/>
        <end position="157"/>
    </location>
</feature>
<evidence type="ECO:0000256" key="1">
    <source>
        <dbReference type="SAM" id="MobiDB-lite"/>
    </source>
</evidence>
<accession>A0A2H3CG75</accession>
<proteinExistence type="predicted"/>